<evidence type="ECO:0000256" key="6">
    <source>
        <dbReference type="ARBA" id="ARBA00023274"/>
    </source>
</evidence>
<dbReference type="InterPro" id="IPR019984">
    <property type="entry name" value="Ribosomal_uS17_bact/chlr"/>
</dbReference>
<dbReference type="HAMAP" id="MF_01345_B">
    <property type="entry name" value="Ribosomal_uS17_B"/>
    <property type="match status" value="1"/>
</dbReference>
<dbReference type="AlphaFoldDB" id="A0A9D4YXJ3"/>
<sequence length="120" mass="13138">MFGLTQATLVSSQSSFMAPRQLQAATPSGGRAAVAVTPVRCSQSLWGKVVSTSQAKTAVVEVATQRIHPIYQKRVRVLTKYNAHDEQELCKIGDTVILAPTRPLSKTKRFIVETIEKKAK</sequence>
<comment type="caution">
    <text evidence="8">The sequence shown here is derived from an EMBL/GenBank/DDBJ whole genome shotgun (WGS) entry which is preliminary data.</text>
</comment>
<dbReference type="PANTHER" id="PTHR10744:SF1">
    <property type="entry name" value="SMALL RIBOSOMAL SUBUNIT PROTEIN US17M"/>
    <property type="match status" value="1"/>
</dbReference>
<dbReference type="GO" id="GO:0019843">
    <property type="term" value="F:rRNA binding"/>
    <property type="evidence" value="ECO:0007669"/>
    <property type="project" value="UniProtKB-KW"/>
</dbReference>
<dbReference type="CDD" id="cd00364">
    <property type="entry name" value="Ribosomal_uS17"/>
    <property type="match status" value="1"/>
</dbReference>
<comment type="function">
    <text evidence="1">One of the primary rRNA binding proteins, it binds specifically to the 5'-end of 16S ribosomal RNA.</text>
</comment>
<dbReference type="InterPro" id="IPR012340">
    <property type="entry name" value="NA-bd_OB-fold"/>
</dbReference>
<evidence type="ECO:0000313" key="9">
    <source>
        <dbReference type="Proteomes" id="UP001055712"/>
    </source>
</evidence>
<dbReference type="EMBL" id="SIDB01000005">
    <property type="protein sequence ID" value="KAI3432294.1"/>
    <property type="molecule type" value="Genomic_DNA"/>
</dbReference>
<evidence type="ECO:0000256" key="4">
    <source>
        <dbReference type="ARBA" id="ARBA00022884"/>
    </source>
</evidence>
<dbReference type="PANTHER" id="PTHR10744">
    <property type="entry name" value="40S RIBOSOMAL PROTEIN S11 FAMILY MEMBER"/>
    <property type="match status" value="1"/>
</dbReference>
<dbReference type="GO" id="GO:0006412">
    <property type="term" value="P:translation"/>
    <property type="evidence" value="ECO:0007669"/>
    <property type="project" value="InterPro"/>
</dbReference>
<dbReference type="GO" id="GO:0003735">
    <property type="term" value="F:structural constituent of ribosome"/>
    <property type="evidence" value="ECO:0007669"/>
    <property type="project" value="InterPro"/>
</dbReference>
<dbReference type="GO" id="GO:0005840">
    <property type="term" value="C:ribosome"/>
    <property type="evidence" value="ECO:0007669"/>
    <property type="project" value="UniProtKB-KW"/>
</dbReference>
<name>A0A9D4YXJ3_CHLVU</name>
<keyword evidence="3" id="KW-0699">rRNA-binding</keyword>
<evidence type="ECO:0000256" key="3">
    <source>
        <dbReference type="ARBA" id="ARBA00022730"/>
    </source>
</evidence>
<evidence type="ECO:0000256" key="7">
    <source>
        <dbReference type="ARBA" id="ARBA00035251"/>
    </source>
</evidence>
<dbReference type="GO" id="GO:0005739">
    <property type="term" value="C:mitochondrion"/>
    <property type="evidence" value="ECO:0007669"/>
    <property type="project" value="TreeGrafter"/>
</dbReference>
<dbReference type="SUPFAM" id="SSF50249">
    <property type="entry name" value="Nucleic acid-binding proteins"/>
    <property type="match status" value="1"/>
</dbReference>
<dbReference type="Proteomes" id="UP001055712">
    <property type="component" value="Unassembled WGS sequence"/>
</dbReference>
<dbReference type="GO" id="GO:1990904">
    <property type="term" value="C:ribonucleoprotein complex"/>
    <property type="evidence" value="ECO:0007669"/>
    <property type="project" value="UniProtKB-KW"/>
</dbReference>
<reference evidence="8" key="2">
    <citation type="submission" date="2020-11" db="EMBL/GenBank/DDBJ databases">
        <authorList>
            <person name="Cecchin M."/>
            <person name="Marcolungo L."/>
            <person name="Rossato M."/>
            <person name="Girolomoni L."/>
            <person name="Cosentino E."/>
            <person name="Cuine S."/>
            <person name="Li-Beisson Y."/>
            <person name="Delledonne M."/>
            <person name="Ballottari M."/>
        </authorList>
    </citation>
    <scope>NUCLEOTIDE SEQUENCE</scope>
    <source>
        <strain evidence="8">211/11P</strain>
        <tissue evidence="8">Whole cell</tissue>
    </source>
</reference>
<proteinExistence type="inferred from homology"/>
<protein>
    <recommendedName>
        <fullName evidence="7">Small ribosomal subunit protein uS17c</fullName>
    </recommendedName>
</protein>
<reference evidence="8" key="1">
    <citation type="journal article" date="2019" name="Plant J.">
        <title>Chlorella vulgaris genome assembly and annotation reveals the molecular basis for metabolic acclimation to high light conditions.</title>
        <authorList>
            <person name="Cecchin M."/>
            <person name="Marcolungo L."/>
            <person name="Rossato M."/>
            <person name="Girolomoni L."/>
            <person name="Cosentino E."/>
            <person name="Cuine S."/>
            <person name="Li-Beisson Y."/>
            <person name="Delledonne M."/>
            <person name="Ballottari M."/>
        </authorList>
    </citation>
    <scope>NUCLEOTIDE SEQUENCE</scope>
    <source>
        <strain evidence="8">211/11P</strain>
    </source>
</reference>
<keyword evidence="6" id="KW-0687">Ribonucleoprotein</keyword>
<keyword evidence="5" id="KW-0689">Ribosomal protein</keyword>
<dbReference type="Pfam" id="PF00366">
    <property type="entry name" value="Ribosomal_S17"/>
    <property type="match status" value="1"/>
</dbReference>
<dbReference type="NCBIfam" id="NF004123">
    <property type="entry name" value="PRK05610.1"/>
    <property type="match status" value="1"/>
</dbReference>
<evidence type="ECO:0000313" key="8">
    <source>
        <dbReference type="EMBL" id="KAI3432294.1"/>
    </source>
</evidence>
<dbReference type="Gene3D" id="2.40.50.140">
    <property type="entry name" value="Nucleic acid-binding proteins"/>
    <property type="match status" value="1"/>
</dbReference>
<gene>
    <name evidence="8" type="ORF">D9Q98_003854</name>
</gene>
<organism evidence="8 9">
    <name type="scientific">Chlorella vulgaris</name>
    <name type="common">Green alga</name>
    <dbReference type="NCBI Taxonomy" id="3077"/>
    <lineage>
        <taxon>Eukaryota</taxon>
        <taxon>Viridiplantae</taxon>
        <taxon>Chlorophyta</taxon>
        <taxon>core chlorophytes</taxon>
        <taxon>Trebouxiophyceae</taxon>
        <taxon>Chlorellales</taxon>
        <taxon>Chlorellaceae</taxon>
        <taxon>Chlorella clade</taxon>
        <taxon>Chlorella</taxon>
    </lineage>
</organism>
<dbReference type="InterPro" id="IPR000266">
    <property type="entry name" value="Ribosomal_uS17"/>
</dbReference>
<evidence type="ECO:0000256" key="1">
    <source>
        <dbReference type="ARBA" id="ARBA00002932"/>
    </source>
</evidence>
<evidence type="ECO:0000256" key="5">
    <source>
        <dbReference type="ARBA" id="ARBA00022980"/>
    </source>
</evidence>
<accession>A0A9D4YXJ3</accession>
<keyword evidence="9" id="KW-1185">Reference proteome</keyword>
<dbReference type="OrthoDB" id="274752at2759"/>
<comment type="similarity">
    <text evidence="2">Belongs to the universal ribosomal protein uS17 family.</text>
</comment>
<keyword evidence="4" id="KW-0694">RNA-binding</keyword>
<evidence type="ECO:0000256" key="2">
    <source>
        <dbReference type="ARBA" id="ARBA00010254"/>
    </source>
</evidence>
<dbReference type="PRINTS" id="PR00973">
    <property type="entry name" value="RIBOSOMALS17"/>
</dbReference>